<organism evidence="1 2">
    <name type="scientific">Colletotrichum limetticola</name>
    <dbReference type="NCBI Taxonomy" id="1209924"/>
    <lineage>
        <taxon>Eukaryota</taxon>
        <taxon>Fungi</taxon>
        <taxon>Dikarya</taxon>
        <taxon>Ascomycota</taxon>
        <taxon>Pezizomycotina</taxon>
        <taxon>Sordariomycetes</taxon>
        <taxon>Hypocreomycetidae</taxon>
        <taxon>Glomerellales</taxon>
        <taxon>Glomerellaceae</taxon>
        <taxon>Colletotrichum</taxon>
        <taxon>Colletotrichum acutatum species complex</taxon>
    </lineage>
</organism>
<accession>A0ABQ9PMC1</accession>
<dbReference type="Proteomes" id="UP001169217">
    <property type="component" value="Unassembled WGS sequence"/>
</dbReference>
<dbReference type="EMBL" id="JARUPT010000376">
    <property type="protein sequence ID" value="KAK0372360.1"/>
    <property type="molecule type" value="Genomic_DNA"/>
</dbReference>
<evidence type="ECO:0000313" key="2">
    <source>
        <dbReference type="Proteomes" id="UP001169217"/>
    </source>
</evidence>
<keyword evidence="2" id="KW-1185">Reference proteome</keyword>
<reference evidence="1" key="1">
    <citation type="submission" date="2023-04" db="EMBL/GenBank/DDBJ databases">
        <title>Colletotrichum limetticola genome sequence.</title>
        <authorList>
            <person name="Baroncelli R."/>
        </authorList>
    </citation>
    <scope>NUCLEOTIDE SEQUENCE</scope>
    <source>
        <strain evidence="1">KLA-Anderson</strain>
    </source>
</reference>
<protein>
    <recommendedName>
        <fullName evidence="3">Chromo domain-containing protein</fullName>
    </recommendedName>
</protein>
<gene>
    <name evidence="1" type="ORF">CLIM01_10290</name>
</gene>
<dbReference type="Gene3D" id="2.40.50.40">
    <property type="match status" value="1"/>
</dbReference>
<sequence length="127" mass="15130">MASNEQQWELRGIVSHRRKDSLSSSSGDNADRFEFEILWETGEKTWEPEISVQEDAPSMTFEYWEGLGGRSQFMENADYWIPLAVVRHRLQKESPNDDEEYLIQWVGARDRMWEKKTNVPRSLQRQY</sequence>
<proteinExistence type="predicted"/>
<name>A0ABQ9PMC1_9PEZI</name>
<evidence type="ECO:0000313" key="1">
    <source>
        <dbReference type="EMBL" id="KAK0372360.1"/>
    </source>
</evidence>
<evidence type="ECO:0008006" key="3">
    <source>
        <dbReference type="Google" id="ProtNLM"/>
    </source>
</evidence>
<comment type="caution">
    <text evidence="1">The sequence shown here is derived from an EMBL/GenBank/DDBJ whole genome shotgun (WGS) entry which is preliminary data.</text>
</comment>